<dbReference type="Pfam" id="PF00441">
    <property type="entry name" value="Acyl-CoA_dh_1"/>
    <property type="match status" value="1"/>
</dbReference>
<keyword evidence="3 6" id="KW-0285">Flavoprotein</keyword>
<dbReference type="Gene3D" id="1.10.540.10">
    <property type="entry name" value="Acyl-CoA dehydrogenase/oxidase, N-terminal domain"/>
    <property type="match status" value="1"/>
</dbReference>
<keyword evidence="4 6" id="KW-0274">FAD</keyword>
<keyword evidence="11" id="KW-1185">Reference proteome</keyword>
<gene>
    <name evidence="10" type="ORF">IB286_13750</name>
</gene>
<comment type="caution">
    <text evidence="10">The sequence shown here is derived from an EMBL/GenBank/DDBJ whole genome shotgun (WGS) entry which is preliminary data.</text>
</comment>
<feature type="domain" description="Acyl-CoA oxidase/dehydrogenase middle" evidence="8">
    <location>
        <begin position="124"/>
        <end position="214"/>
    </location>
</feature>
<dbReference type="PROSITE" id="PS00073">
    <property type="entry name" value="ACYL_COA_DH_2"/>
    <property type="match status" value="1"/>
</dbReference>
<feature type="domain" description="Acyl-CoA dehydrogenase/oxidase N-terminal" evidence="9">
    <location>
        <begin position="6"/>
        <end position="118"/>
    </location>
</feature>
<evidence type="ECO:0000313" key="11">
    <source>
        <dbReference type="Proteomes" id="UP000610558"/>
    </source>
</evidence>
<dbReference type="InterPro" id="IPR006091">
    <property type="entry name" value="Acyl-CoA_Oxase/DH_mid-dom"/>
</dbReference>
<reference evidence="10" key="1">
    <citation type="submission" date="2020-09" db="EMBL/GenBank/DDBJ databases">
        <authorList>
            <person name="Yoon J.-W."/>
        </authorList>
    </citation>
    <scope>NUCLEOTIDE SEQUENCE</scope>
    <source>
        <strain evidence="10">KMU-158</strain>
    </source>
</reference>
<dbReference type="Pfam" id="PF02771">
    <property type="entry name" value="Acyl-CoA_dh_N"/>
    <property type="match status" value="1"/>
</dbReference>
<dbReference type="PANTHER" id="PTHR43884">
    <property type="entry name" value="ACYL-COA DEHYDROGENASE"/>
    <property type="match status" value="1"/>
</dbReference>
<keyword evidence="5 6" id="KW-0560">Oxidoreductase</keyword>
<protein>
    <submittedName>
        <fullName evidence="10">Acyl-CoA dehydrogenase family protein</fullName>
    </submittedName>
</protein>
<dbReference type="InterPro" id="IPR037069">
    <property type="entry name" value="AcylCoA_DH/ox_N_sf"/>
</dbReference>
<evidence type="ECO:0000259" key="8">
    <source>
        <dbReference type="Pfam" id="PF02770"/>
    </source>
</evidence>
<name>A0A927C625_9GAMM</name>
<dbReference type="InterPro" id="IPR013786">
    <property type="entry name" value="AcylCoA_DH/ox_N"/>
</dbReference>
<dbReference type="InterPro" id="IPR009100">
    <property type="entry name" value="AcylCoA_DH/oxidase_NM_dom_sf"/>
</dbReference>
<comment type="similarity">
    <text evidence="2 6">Belongs to the acyl-CoA dehydrogenase family.</text>
</comment>
<evidence type="ECO:0000259" key="7">
    <source>
        <dbReference type="Pfam" id="PF00441"/>
    </source>
</evidence>
<accession>A0A927C625</accession>
<dbReference type="Gene3D" id="1.20.140.10">
    <property type="entry name" value="Butyryl-CoA Dehydrogenase, subunit A, domain 3"/>
    <property type="match status" value="1"/>
</dbReference>
<evidence type="ECO:0000313" key="10">
    <source>
        <dbReference type="EMBL" id="MBD2860065.1"/>
    </source>
</evidence>
<dbReference type="GO" id="GO:0003995">
    <property type="term" value="F:acyl-CoA dehydrogenase activity"/>
    <property type="evidence" value="ECO:0007669"/>
    <property type="project" value="InterPro"/>
</dbReference>
<evidence type="ECO:0000256" key="3">
    <source>
        <dbReference type="ARBA" id="ARBA00022630"/>
    </source>
</evidence>
<dbReference type="InterPro" id="IPR046373">
    <property type="entry name" value="Acyl-CoA_Oxase/DH_mid-dom_sf"/>
</dbReference>
<dbReference type="Pfam" id="PF02770">
    <property type="entry name" value="Acyl-CoA_dh_M"/>
    <property type="match status" value="1"/>
</dbReference>
<dbReference type="FunFam" id="2.40.110.10:FF:000002">
    <property type="entry name" value="Acyl-CoA dehydrogenase fadE12"/>
    <property type="match status" value="1"/>
</dbReference>
<dbReference type="RefSeq" id="WP_027951050.1">
    <property type="nucleotide sequence ID" value="NZ_JACXLD010000010.1"/>
</dbReference>
<dbReference type="AlphaFoldDB" id="A0A927C625"/>
<evidence type="ECO:0000256" key="2">
    <source>
        <dbReference type="ARBA" id="ARBA00009347"/>
    </source>
</evidence>
<evidence type="ECO:0000256" key="1">
    <source>
        <dbReference type="ARBA" id="ARBA00001974"/>
    </source>
</evidence>
<dbReference type="Gene3D" id="2.40.110.10">
    <property type="entry name" value="Butyryl-CoA Dehydrogenase, subunit A, domain 2"/>
    <property type="match status" value="1"/>
</dbReference>
<dbReference type="GO" id="GO:0050660">
    <property type="term" value="F:flavin adenine dinucleotide binding"/>
    <property type="evidence" value="ECO:0007669"/>
    <property type="project" value="InterPro"/>
</dbReference>
<dbReference type="SUPFAM" id="SSF47203">
    <property type="entry name" value="Acyl-CoA dehydrogenase C-terminal domain-like"/>
    <property type="match status" value="1"/>
</dbReference>
<dbReference type="EMBL" id="JACXLD010000010">
    <property type="protein sequence ID" value="MBD2860065.1"/>
    <property type="molecule type" value="Genomic_DNA"/>
</dbReference>
<dbReference type="Proteomes" id="UP000610558">
    <property type="component" value="Unassembled WGS sequence"/>
</dbReference>
<sequence>MNFQRSEEQQMIIENLRKYLDSEIEPAFREHGEGFIPREKMQEWTQGLTEFGLIKAPFGEEWGGFGMDWLTHLMVFEEIAYTSLDIAIPGFINAVNAELLRQLAPEAIKENYLADIINCDKFIAMGISEPDVGSDVSAVKTRAVLDGDHWVINGEKTWITNGEYSDVFICTCRTGENEISHILIDREEHGYETVGIPKMALNGQSTSQVFMSDVRVPVENVVGGRGTGLKNTLKIFEYARCHMAMWGIGVARRAMDEAIKYAQERKQHGKLIGGHQLIADKLATMATQIDAARLLTYRAMDMVMRGERADKECAMAKWYGTEIAVTATRDALEIHGGNGVTKEFIVERLAREAIVAPIPDGTTEIQKLLISRALTGLNAFS</sequence>
<dbReference type="PANTHER" id="PTHR43884:SF12">
    <property type="entry name" value="ISOVALERYL-COA DEHYDROGENASE, MITOCHONDRIAL-RELATED"/>
    <property type="match status" value="1"/>
</dbReference>
<organism evidence="10 11">
    <name type="scientific">Spongiibacter pelagi</name>
    <dbReference type="NCBI Taxonomy" id="2760804"/>
    <lineage>
        <taxon>Bacteria</taxon>
        <taxon>Pseudomonadati</taxon>
        <taxon>Pseudomonadota</taxon>
        <taxon>Gammaproteobacteria</taxon>
        <taxon>Cellvibrionales</taxon>
        <taxon>Spongiibacteraceae</taxon>
        <taxon>Spongiibacter</taxon>
    </lineage>
</organism>
<dbReference type="FunFam" id="1.20.140.10:FF:000001">
    <property type="entry name" value="Acyl-CoA dehydrogenase"/>
    <property type="match status" value="1"/>
</dbReference>
<proteinExistence type="inferred from homology"/>
<comment type="cofactor">
    <cofactor evidence="1 6">
        <name>FAD</name>
        <dbReference type="ChEBI" id="CHEBI:57692"/>
    </cofactor>
</comment>
<evidence type="ECO:0000256" key="6">
    <source>
        <dbReference type="RuleBase" id="RU362125"/>
    </source>
</evidence>
<evidence type="ECO:0000259" key="9">
    <source>
        <dbReference type="Pfam" id="PF02771"/>
    </source>
</evidence>
<evidence type="ECO:0000256" key="5">
    <source>
        <dbReference type="ARBA" id="ARBA00023002"/>
    </source>
</evidence>
<feature type="domain" description="Acyl-CoA dehydrogenase/oxidase C-terminal" evidence="7">
    <location>
        <begin position="226"/>
        <end position="374"/>
    </location>
</feature>
<dbReference type="InterPro" id="IPR009075">
    <property type="entry name" value="AcylCo_DH/oxidase_C"/>
</dbReference>
<dbReference type="InterPro" id="IPR036250">
    <property type="entry name" value="AcylCo_DH-like_C"/>
</dbReference>
<dbReference type="InterPro" id="IPR006089">
    <property type="entry name" value="Acyl-CoA_DH_CS"/>
</dbReference>
<evidence type="ECO:0000256" key="4">
    <source>
        <dbReference type="ARBA" id="ARBA00022827"/>
    </source>
</evidence>
<dbReference type="SUPFAM" id="SSF56645">
    <property type="entry name" value="Acyl-CoA dehydrogenase NM domain-like"/>
    <property type="match status" value="1"/>
</dbReference>